<gene>
    <name evidence="10" type="ORF">IFO71_07790</name>
</gene>
<dbReference type="PANTHER" id="PTHR36699:SF1">
    <property type="entry name" value="L,D-TRANSPEPTIDASE YAFK-RELATED"/>
    <property type="match status" value="1"/>
</dbReference>
<feature type="active site" description="Proton donor/acceptor" evidence="7">
    <location>
        <position position="170"/>
    </location>
</feature>
<dbReference type="GO" id="GO:0071555">
    <property type="term" value="P:cell wall organization"/>
    <property type="evidence" value="ECO:0007669"/>
    <property type="project" value="UniProtKB-UniRule"/>
</dbReference>
<keyword evidence="8" id="KW-0472">Membrane</keyword>
<evidence type="ECO:0000256" key="7">
    <source>
        <dbReference type="PROSITE-ProRule" id="PRU01373"/>
    </source>
</evidence>
<evidence type="ECO:0000256" key="4">
    <source>
        <dbReference type="ARBA" id="ARBA00022960"/>
    </source>
</evidence>
<comment type="pathway">
    <text evidence="1 7">Cell wall biogenesis; peptidoglycan biosynthesis.</text>
</comment>
<dbReference type="GO" id="GO:0008360">
    <property type="term" value="P:regulation of cell shape"/>
    <property type="evidence" value="ECO:0007669"/>
    <property type="project" value="UniProtKB-UniRule"/>
</dbReference>
<organism evidence="10 11">
    <name type="scientific">Pseudomarimonas arenosa</name>
    <dbReference type="NCBI Taxonomy" id="2774145"/>
    <lineage>
        <taxon>Bacteria</taxon>
        <taxon>Pseudomonadati</taxon>
        <taxon>Pseudomonadota</taxon>
        <taxon>Gammaproteobacteria</taxon>
        <taxon>Lysobacterales</taxon>
        <taxon>Lysobacteraceae</taxon>
        <taxon>Pseudomarimonas</taxon>
    </lineage>
</organism>
<evidence type="ECO:0000256" key="1">
    <source>
        <dbReference type="ARBA" id="ARBA00004752"/>
    </source>
</evidence>
<evidence type="ECO:0000256" key="5">
    <source>
        <dbReference type="ARBA" id="ARBA00022984"/>
    </source>
</evidence>
<dbReference type="GO" id="GO:0009252">
    <property type="term" value="P:peptidoglycan biosynthetic process"/>
    <property type="evidence" value="ECO:0007669"/>
    <property type="project" value="UniProtKB-KW"/>
</dbReference>
<keyword evidence="8" id="KW-0812">Transmembrane</keyword>
<keyword evidence="3" id="KW-0808">Transferase</keyword>
<evidence type="ECO:0000256" key="2">
    <source>
        <dbReference type="ARBA" id="ARBA00005992"/>
    </source>
</evidence>
<dbReference type="InterPro" id="IPR005490">
    <property type="entry name" value="LD_TPept_cat_dom"/>
</dbReference>
<accession>A0AAW3ZMM3</accession>
<protein>
    <submittedName>
        <fullName evidence="10">L,D-transpeptidase family protein</fullName>
    </submittedName>
</protein>
<keyword evidence="11" id="KW-1185">Reference proteome</keyword>
<keyword evidence="5 7" id="KW-0573">Peptidoglycan synthesis</keyword>
<dbReference type="PANTHER" id="PTHR36699">
    <property type="entry name" value="LD-TRANSPEPTIDASE"/>
    <property type="match status" value="1"/>
</dbReference>
<dbReference type="SUPFAM" id="SSF141523">
    <property type="entry name" value="L,D-transpeptidase catalytic domain-like"/>
    <property type="match status" value="1"/>
</dbReference>
<sequence>MRTFKRQPARISGLRIGLLIGLIAGLAMAVGGWWPVEARGFTVEQRLDQFGAAAQERLQVHYRAAGVRWPGERAALLAFKDQASLELHVQDEQNRWQFVRRYPILAASGGPGPKLREGDYQVPEGFYRVSFLNANSRFHVSLRLDYPNAFDRQMAAREGRSGLGGDIMIHGSRVSVGCLAMGDPTAEELFTLAASIGMDKLEVLIAPQDFRQTSLPSRTSPVWLLALYEDLQRSLQRFFSPPSEQ</sequence>
<dbReference type="GO" id="GO:0016740">
    <property type="term" value="F:transferase activity"/>
    <property type="evidence" value="ECO:0007669"/>
    <property type="project" value="UniProtKB-KW"/>
</dbReference>
<evidence type="ECO:0000313" key="11">
    <source>
        <dbReference type="Proteomes" id="UP000613768"/>
    </source>
</evidence>
<keyword evidence="8" id="KW-1133">Transmembrane helix</keyword>
<keyword evidence="6 7" id="KW-0961">Cell wall biogenesis/degradation</keyword>
<dbReference type="Pfam" id="PF03734">
    <property type="entry name" value="YkuD"/>
    <property type="match status" value="1"/>
</dbReference>
<evidence type="ECO:0000259" key="9">
    <source>
        <dbReference type="PROSITE" id="PS52029"/>
    </source>
</evidence>
<comment type="caution">
    <text evidence="10">The sequence shown here is derived from an EMBL/GenBank/DDBJ whole genome shotgun (WGS) entry which is preliminary data.</text>
</comment>
<feature type="domain" description="L,D-TPase catalytic" evidence="9">
    <location>
        <begin position="76"/>
        <end position="206"/>
    </location>
</feature>
<feature type="active site" description="Nucleophile" evidence="7">
    <location>
        <position position="178"/>
    </location>
</feature>
<reference evidence="10 11" key="1">
    <citation type="submission" date="2020-09" db="EMBL/GenBank/DDBJ databases">
        <title>Pseudoxanthomonas sp. CAU 1598 isolated from sand of Yaerae Beach.</title>
        <authorList>
            <person name="Kim W."/>
        </authorList>
    </citation>
    <scope>NUCLEOTIDE SEQUENCE [LARGE SCALE GENOMIC DNA]</scope>
    <source>
        <strain evidence="10 11">CAU 1598</strain>
    </source>
</reference>
<dbReference type="CDD" id="cd16913">
    <property type="entry name" value="YkuD_like"/>
    <property type="match status" value="1"/>
</dbReference>
<evidence type="ECO:0000256" key="6">
    <source>
        <dbReference type="ARBA" id="ARBA00023316"/>
    </source>
</evidence>
<evidence type="ECO:0000256" key="8">
    <source>
        <dbReference type="SAM" id="Phobius"/>
    </source>
</evidence>
<dbReference type="AlphaFoldDB" id="A0AAW3ZMM3"/>
<comment type="similarity">
    <text evidence="2">Belongs to the YkuD family.</text>
</comment>
<dbReference type="GO" id="GO:0004180">
    <property type="term" value="F:carboxypeptidase activity"/>
    <property type="evidence" value="ECO:0007669"/>
    <property type="project" value="UniProtKB-ARBA"/>
</dbReference>
<evidence type="ECO:0000313" key="10">
    <source>
        <dbReference type="EMBL" id="MBD8525641.1"/>
    </source>
</evidence>
<keyword evidence="4 7" id="KW-0133">Cell shape</keyword>
<dbReference type="RefSeq" id="WP_192028992.1">
    <property type="nucleotide sequence ID" value="NZ_JACYTR010000011.1"/>
</dbReference>
<feature type="transmembrane region" description="Helical" evidence="8">
    <location>
        <begin position="12"/>
        <end position="34"/>
    </location>
</feature>
<dbReference type="Proteomes" id="UP000613768">
    <property type="component" value="Unassembled WGS sequence"/>
</dbReference>
<evidence type="ECO:0000256" key="3">
    <source>
        <dbReference type="ARBA" id="ARBA00022679"/>
    </source>
</evidence>
<proteinExistence type="inferred from homology"/>
<dbReference type="EMBL" id="JACYTR010000011">
    <property type="protein sequence ID" value="MBD8525641.1"/>
    <property type="molecule type" value="Genomic_DNA"/>
</dbReference>
<dbReference type="InterPro" id="IPR038063">
    <property type="entry name" value="Transpep_catalytic_dom"/>
</dbReference>
<name>A0AAW3ZMM3_9GAMM</name>
<dbReference type="PROSITE" id="PS52029">
    <property type="entry name" value="LD_TPASE"/>
    <property type="match status" value="1"/>
</dbReference>